<keyword evidence="8" id="KW-1185">Reference proteome</keyword>
<dbReference type="PANTHER" id="PTHR30250">
    <property type="entry name" value="PST FAMILY PREDICTED COLANIC ACID TRANSPORTER"/>
    <property type="match status" value="1"/>
</dbReference>
<dbReference type="InterPro" id="IPR002797">
    <property type="entry name" value="Polysacc_synth"/>
</dbReference>
<comment type="caution">
    <text evidence="7">The sequence shown here is derived from an EMBL/GenBank/DDBJ whole genome shotgun (WGS) entry which is preliminary data.</text>
</comment>
<evidence type="ECO:0000313" key="7">
    <source>
        <dbReference type="EMBL" id="MBB2182327.1"/>
    </source>
</evidence>
<feature type="transmembrane region" description="Helical" evidence="6">
    <location>
        <begin position="200"/>
        <end position="221"/>
    </location>
</feature>
<feature type="transmembrane region" description="Helical" evidence="6">
    <location>
        <begin position="432"/>
        <end position="452"/>
    </location>
</feature>
<evidence type="ECO:0000256" key="2">
    <source>
        <dbReference type="ARBA" id="ARBA00022475"/>
    </source>
</evidence>
<dbReference type="PIRSF" id="PIRSF038958">
    <property type="entry name" value="PG_synth_SpoVB"/>
    <property type="match status" value="1"/>
</dbReference>
<dbReference type="Proteomes" id="UP000574276">
    <property type="component" value="Unassembled WGS sequence"/>
</dbReference>
<name>A0A839JYN7_9FIRM</name>
<feature type="transmembrane region" description="Helical" evidence="6">
    <location>
        <begin position="137"/>
        <end position="159"/>
    </location>
</feature>
<organism evidence="7 8">
    <name type="scientific">Variimorphobacter saccharofermentans</name>
    <dbReference type="NCBI Taxonomy" id="2755051"/>
    <lineage>
        <taxon>Bacteria</taxon>
        <taxon>Bacillati</taxon>
        <taxon>Bacillota</taxon>
        <taxon>Clostridia</taxon>
        <taxon>Lachnospirales</taxon>
        <taxon>Lachnospiraceae</taxon>
        <taxon>Variimorphobacter</taxon>
    </lineage>
</organism>
<evidence type="ECO:0000256" key="1">
    <source>
        <dbReference type="ARBA" id="ARBA00004651"/>
    </source>
</evidence>
<keyword evidence="2" id="KW-1003">Cell membrane</keyword>
<dbReference type="PANTHER" id="PTHR30250:SF24">
    <property type="entry name" value="STAGE V SPORULATION PROTEIN B"/>
    <property type="match status" value="1"/>
</dbReference>
<dbReference type="Pfam" id="PF01943">
    <property type="entry name" value="Polysacc_synt"/>
    <property type="match status" value="1"/>
</dbReference>
<keyword evidence="3 6" id="KW-0812">Transmembrane</keyword>
<feature type="transmembrane region" description="Helical" evidence="6">
    <location>
        <begin position="339"/>
        <end position="358"/>
    </location>
</feature>
<keyword evidence="4 6" id="KW-1133">Transmembrane helix</keyword>
<reference evidence="7 8" key="1">
    <citation type="submission" date="2020-07" db="EMBL/GenBank/DDBJ databases">
        <title>Characterization and genome sequencing of isolate MD1, a novel member within the family Lachnospiraceae.</title>
        <authorList>
            <person name="Rettenmaier R."/>
            <person name="Di Bello L."/>
            <person name="Zinser C."/>
            <person name="Scheitz K."/>
            <person name="Liebl W."/>
            <person name="Zverlov V."/>
        </authorList>
    </citation>
    <scope>NUCLEOTIDE SEQUENCE [LARGE SCALE GENOMIC DNA]</scope>
    <source>
        <strain evidence="7 8">MD1</strain>
    </source>
</reference>
<feature type="transmembrane region" description="Helical" evidence="6">
    <location>
        <begin position="289"/>
        <end position="318"/>
    </location>
</feature>
<dbReference type="AlphaFoldDB" id="A0A839JYN7"/>
<protein>
    <submittedName>
        <fullName evidence="7">Polysaccharide biosynthesis protein</fullName>
    </submittedName>
</protein>
<evidence type="ECO:0000313" key="8">
    <source>
        <dbReference type="Proteomes" id="UP000574276"/>
    </source>
</evidence>
<dbReference type="InterPro" id="IPR024923">
    <property type="entry name" value="PG_synth_SpoVB"/>
</dbReference>
<evidence type="ECO:0000256" key="5">
    <source>
        <dbReference type="ARBA" id="ARBA00023136"/>
    </source>
</evidence>
<dbReference type="RefSeq" id="WP_228352052.1">
    <property type="nucleotide sequence ID" value="NZ_JACEGA010000001.1"/>
</dbReference>
<dbReference type="EMBL" id="JACEGA010000001">
    <property type="protein sequence ID" value="MBB2182327.1"/>
    <property type="molecule type" value="Genomic_DNA"/>
</dbReference>
<accession>A0A839JYN7</accession>
<dbReference type="GO" id="GO:0005886">
    <property type="term" value="C:plasma membrane"/>
    <property type="evidence" value="ECO:0007669"/>
    <property type="project" value="UniProtKB-SubCell"/>
</dbReference>
<feature type="transmembrane region" description="Helical" evidence="6">
    <location>
        <begin position="55"/>
        <end position="76"/>
    </location>
</feature>
<feature type="transmembrane region" description="Helical" evidence="6">
    <location>
        <begin position="378"/>
        <end position="399"/>
    </location>
</feature>
<feature type="transmembrane region" description="Helical" evidence="6">
    <location>
        <begin position="97"/>
        <end position="117"/>
    </location>
</feature>
<gene>
    <name evidence="7" type="ORF">H0486_05495</name>
</gene>
<feature type="transmembrane region" description="Helical" evidence="6">
    <location>
        <begin position="495"/>
        <end position="519"/>
    </location>
</feature>
<keyword evidence="5 6" id="KW-0472">Membrane</keyword>
<dbReference type="CDD" id="cd13124">
    <property type="entry name" value="MATE_SpoVB_like"/>
    <property type="match status" value="1"/>
</dbReference>
<dbReference type="InterPro" id="IPR050833">
    <property type="entry name" value="Poly_Biosynth_Transport"/>
</dbReference>
<feature type="transmembrane region" description="Helical" evidence="6">
    <location>
        <begin position="20"/>
        <end position="43"/>
    </location>
</feature>
<comment type="subcellular location">
    <subcellularLocation>
        <location evidence="1">Cell membrane</location>
        <topology evidence="1">Multi-pass membrane protein</topology>
    </subcellularLocation>
</comment>
<sequence>MSKKVLTVQEISRMNRINILKGTIILTMAGFITRFIGFFYRIFLSNAMDAELLGIYQLIFPVYTICFTIYATGIQTSISRLVSAELAKRNPKNATRILRIGLVLSVSMAIVLSLLVYVKADFIARHFLLEMRSSDSLKILALVFPFCAITSCTNGYYYGLKKAGVPASTQLLEQIIRVLIVYLVALKLGEGNIKITCELAVLGIVIGEIASCLYNLFSLFITKSPSELILNGPDPNAVTTARKQIIKSLLNLAVPLSANRLLISLLHSIESIMIPTLLRRYGLSTQDSLITFGILNGMSIPFIMFPTAITNALAVLLLPTISEAQAVNNDKLIGKTTTVSIKYSLIIGIISTGVFILFGRDLGNAVFHNDSAGHYLMILAWLCPFIYLTTTLGSIINGLGKAHITFFNSVVGTLCKILLIIFLIPAKGINGYLISLLIGQLIITTLDIAAVMKNISFNLDSVNSLVKPGLVVALSGFLLKESYDYVKKMTKLKEVVLLLIFCFLLCVISVGLLIITGGVSKKDLK</sequence>
<evidence type="ECO:0000256" key="3">
    <source>
        <dbReference type="ARBA" id="ARBA00022692"/>
    </source>
</evidence>
<evidence type="ECO:0000256" key="4">
    <source>
        <dbReference type="ARBA" id="ARBA00022989"/>
    </source>
</evidence>
<feature type="transmembrane region" description="Helical" evidence="6">
    <location>
        <begin position="406"/>
        <end position="426"/>
    </location>
</feature>
<proteinExistence type="predicted"/>
<evidence type="ECO:0000256" key="6">
    <source>
        <dbReference type="SAM" id="Phobius"/>
    </source>
</evidence>